<evidence type="ECO:0000256" key="2">
    <source>
        <dbReference type="SAM" id="Phobius"/>
    </source>
</evidence>
<evidence type="ECO:0000313" key="3">
    <source>
        <dbReference type="EMBL" id="JAD80349.1"/>
    </source>
</evidence>
<feature type="transmembrane region" description="Helical" evidence="2">
    <location>
        <begin position="84"/>
        <end position="108"/>
    </location>
</feature>
<evidence type="ECO:0000256" key="1">
    <source>
        <dbReference type="SAM" id="MobiDB-lite"/>
    </source>
</evidence>
<dbReference type="AlphaFoldDB" id="A0A0A9CVI1"/>
<accession>A0A0A9CVI1</accession>
<organism evidence="3">
    <name type="scientific">Arundo donax</name>
    <name type="common">Giant reed</name>
    <name type="synonym">Donax arundinaceus</name>
    <dbReference type="NCBI Taxonomy" id="35708"/>
    <lineage>
        <taxon>Eukaryota</taxon>
        <taxon>Viridiplantae</taxon>
        <taxon>Streptophyta</taxon>
        <taxon>Embryophyta</taxon>
        <taxon>Tracheophyta</taxon>
        <taxon>Spermatophyta</taxon>
        <taxon>Magnoliopsida</taxon>
        <taxon>Liliopsida</taxon>
        <taxon>Poales</taxon>
        <taxon>Poaceae</taxon>
        <taxon>PACMAD clade</taxon>
        <taxon>Arundinoideae</taxon>
        <taxon>Arundineae</taxon>
        <taxon>Arundo</taxon>
    </lineage>
</organism>
<feature type="region of interest" description="Disordered" evidence="1">
    <location>
        <begin position="1"/>
        <end position="75"/>
    </location>
</feature>
<dbReference type="EMBL" id="GBRH01217546">
    <property type="protein sequence ID" value="JAD80349.1"/>
    <property type="molecule type" value="Transcribed_RNA"/>
</dbReference>
<feature type="compositionally biased region" description="Low complexity" evidence="1">
    <location>
        <begin position="1"/>
        <end position="43"/>
    </location>
</feature>
<sequence length="163" mass="17650">MTKTKTTTTTTTSTATKCSTRSSSNGSSSNSTISSSSIRTPSGRAPPPPPAVATRRAPPLPARQQQPDLSWPWSSDQSVRTQTFTLVTLLFSISMATSLSYTICIYPTCRPMLALISTPQNIKPQELFPSSKLRQFSIPHARSSISIHVVVDSSLLLLLLRLS</sequence>
<name>A0A0A9CVI1_ARUDO</name>
<proteinExistence type="predicted"/>
<reference evidence="3" key="2">
    <citation type="journal article" date="2015" name="Data Brief">
        <title>Shoot transcriptome of the giant reed, Arundo donax.</title>
        <authorList>
            <person name="Barrero R.A."/>
            <person name="Guerrero F.D."/>
            <person name="Moolhuijzen P."/>
            <person name="Goolsby J.A."/>
            <person name="Tidwell J."/>
            <person name="Bellgard S.E."/>
            <person name="Bellgard M.I."/>
        </authorList>
    </citation>
    <scope>NUCLEOTIDE SEQUENCE</scope>
    <source>
        <tissue evidence="3">Shoot tissue taken approximately 20 cm above the soil surface</tissue>
    </source>
</reference>
<keyword evidence="2" id="KW-0472">Membrane</keyword>
<keyword evidence="2" id="KW-1133">Transmembrane helix</keyword>
<reference evidence="3" key="1">
    <citation type="submission" date="2014-09" db="EMBL/GenBank/DDBJ databases">
        <authorList>
            <person name="Magalhaes I.L.F."/>
            <person name="Oliveira U."/>
            <person name="Santos F.R."/>
            <person name="Vidigal T.H.D.A."/>
            <person name="Brescovit A.D."/>
            <person name="Santos A.J."/>
        </authorList>
    </citation>
    <scope>NUCLEOTIDE SEQUENCE</scope>
    <source>
        <tissue evidence="3">Shoot tissue taken approximately 20 cm above the soil surface</tissue>
    </source>
</reference>
<feature type="compositionally biased region" description="Low complexity" evidence="1">
    <location>
        <begin position="52"/>
        <end position="67"/>
    </location>
</feature>
<protein>
    <submittedName>
        <fullName evidence="3">Uncharacterized protein</fullName>
    </submittedName>
</protein>
<keyword evidence="2" id="KW-0812">Transmembrane</keyword>